<evidence type="ECO:0000313" key="14">
    <source>
        <dbReference type="Proteomes" id="UP000270342"/>
    </source>
</evidence>
<comment type="caution">
    <text evidence="13">The sequence shown here is derived from an EMBL/GenBank/DDBJ whole genome shotgun (WGS) entry which is preliminary data.</text>
</comment>
<sequence>MKRISITAMLALSASLAHAQSSVSLYGLVDGGIRWVNGTKGGPTIEYSGALTPDRFGLQGSEDLGDGTKVIFRLESQFESSGALQTSNVLFGRDAYVGLDGPYGRLTLGRQFTPFEDLAIHLDPSGIGGADIAIAPDVLLGSNFFTLDSWFNNTVKYTTTLAGFKLSGSYSLGGVAGNERAGTTYSAAASYSTGRLLAGVAYQRMYNADASQFAQNYDAGASLQLGPVRTYLSYMGLRVSGTALAPAQRRDDVPQGGVVWQITPQITLTAAYYDDIANNLGNQSGASGHKQTAYLIGEYFISRRTELYFEVDRNHFSGAYTDDPLNLLVLNMSPGTSGLTGMSIGLATRF</sequence>
<dbReference type="GO" id="GO:0015288">
    <property type="term" value="F:porin activity"/>
    <property type="evidence" value="ECO:0007669"/>
    <property type="project" value="UniProtKB-KW"/>
</dbReference>
<evidence type="ECO:0000256" key="9">
    <source>
        <dbReference type="ARBA" id="ARBA00023136"/>
    </source>
</evidence>
<evidence type="ECO:0000256" key="4">
    <source>
        <dbReference type="ARBA" id="ARBA00022452"/>
    </source>
</evidence>
<keyword evidence="3" id="KW-0813">Transport</keyword>
<keyword evidence="14" id="KW-1185">Reference proteome</keyword>
<dbReference type="EMBL" id="RBZU01000006">
    <property type="protein sequence ID" value="RKP53557.1"/>
    <property type="molecule type" value="Genomic_DNA"/>
</dbReference>
<reference evidence="13 14" key="1">
    <citation type="submission" date="2018-10" db="EMBL/GenBank/DDBJ databases">
        <title>Robbsia sp. DHC34, isolated from soil.</title>
        <authorList>
            <person name="Gao Z.-H."/>
            <person name="Qiu L.-H."/>
        </authorList>
    </citation>
    <scope>NUCLEOTIDE SEQUENCE [LARGE SCALE GENOMIC DNA]</scope>
    <source>
        <strain evidence="13 14">DHC34</strain>
    </source>
</reference>
<gene>
    <name evidence="13" type="ORF">D7S86_14845</name>
</gene>
<evidence type="ECO:0000256" key="11">
    <source>
        <dbReference type="SAM" id="SignalP"/>
    </source>
</evidence>
<evidence type="ECO:0000256" key="3">
    <source>
        <dbReference type="ARBA" id="ARBA00022448"/>
    </source>
</evidence>
<dbReference type="GO" id="GO:0009279">
    <property type="term" value="C:cell outer membrane"/>
    <property type="evidence" value="ECO:0007669"/>
    <property type="project" value="UniProtKB-SubCell"/>
</dbReference>
<dbReference type="PANTHER" id="PTHR34501:SF9">
    <property type="entry name" value="MAJOR OUTER MEMBRANE PROTEIN P.IA"/>
    <property type="match status" value="1"/>
</dbReference>
<dbReference type="InterPro" id="IPR033900">
    <property type="entry name" value="Gram_neg_porin_domain"/>
</dbReference>
<evidence type="ECO:0000313" key="13">
    <source>
        <dbReference type="EMBL" id="RKP53557.1"/>
    </source>
</evidence>
<protein>
    <submittedName>
        <fullName evidence="13">Porin</fullName>
    </submittedName>
</protein>
<keyword evidence="4" id="KW-1134">Transmembrane beta strand</keyword>
<dbReference type="GO" id="GO:0006811">
    <property type="term" value="P:monoatomic ion transport"/>
    <property type="evidence" value="ECO:0007669"/>
    <property type="project" value="UniProtKB-KW"/>
</dbReference>
<keyword evidence="5" id="KW-0812">Transmembrane</keyword>
<dbReference type="InterPro" id="IPR050298">
    <property type="entry name" value="Gram-neg_bact_OMP"/>
</dbReference>
<dbReference type="Pfam" id="PF13609">
    <property type="entry name" value="Porin_4"/>
    <property type="match status" value="1"/>
</dbReference>
<name>A0A494XSH4_9BURK</name>
<dbReference type="CDD" id="cd00342">
    <property type="entry name" value="gram_neg_porins"/>
    <property type="match status" value="1"/>
</dbReference>
<dbReference type="SUPFAM" id="SSF56935">
    <property type="entry name" value="Porins"/>
    <property type="match status" value="1"/>
</dbReference>
<evidence type="ECO:0000256" key="2">
    <source>
        <dbReference type="ARBA" id="ARBA00011233"/>
    </source>
</evidence>
<keyword evidence="10" id="KW-0998">Cell outer membrane</keyword>
<feature type="chain" id="PRO_5019729170" evidence="11">
    <location>
        <begin position="20"/>
        <end position="350"/>
    </location>
</feature>
<comment type="subunit">
    <text evidence="2">Homotrimer.</text>
</comment>
<organism evidence="13 14">
    <name type="scientific">Pararobbsia silviterrae</name>
    <dbReference type="NCBI Taxonomy" id="1792498"/>
    <lineage>
        <taxon>Bacteria</taxon>
        <taxon>Pseudomonadati</taxon>
        <taxon>Pseudomonadota</taxon>
        <taxon>Betaproteobacteria</taxon>
        <taxon>Burkholderiales</taxon>
        <taxon>Burkholderiaceae</taxon>
        <taxon>Pararobbsia</taxon>
    </lineage>
</organism>
<accession>A0A494XSH4</accession>
<evidence type="ECO:0000256" key="10">
    <source>
        <dbReference type="ARBA" id="ARBA00023237"/>
    </source>
</evidence>
<evidence type="ECO:0000256" key="5">
    <source>
        <dbReference type="ARBA" id="ARBA00022692"/>
    </source>
</evidence>
<evidence type="ECO:0000256" key="6">
    <source>
        <dbReference type="ARBA" id="ARBA00022729"/>
    </source>
</evidence>
<comment type="subcellular location">
    <subcellularLocation>
        <location evidence="1">Cell outer membrane</location>
        <topology evidence="1">Multi-pass membrane protein</topology>
    </subcellularLocation>
</comment>
<evidence type="ECO:0000256" key="7">
    <source>
        <dbReference type="ARBA" id="ARBA00023065"/>
    </source>
</evidence>
<proteinExistence type="predicted"/>
<keyword evidence="9" id="KW-0472">Membrane</keyword>
<dbReference type="OrthoDB" id="6975458at2"/>
<dbReference type="AlphaFoldDB" id="A0A494XSH4"/>
<keyword evidence="6 11" id="KW-0732">Signal</keyword>
<dbReference type="GO" id="GO:0046930">
    <property type="term" value="C:pore complex"/>
    <property type="evidence" value="ECO:0007669"/>
    <property type="project" value="UniProtKB-KW"/>
</dbReference>
<dbReference type="Proteomes" id="UP000270342">
    <property type="component" value="Unassembled WGS sequence"/>
</dbReference>
<dbReference type="InterPro" id="IPR023614">
    <property type="entry name" value="Porin_dom_sf"/>
</dbReference>
<keyword evidence="7" id="KW-0406">Ion transport</keyword>
<dbReference type="PANTHER" id="PTHR34501">
    <property type="entry name" value="PROTEIN YDDL-RELATED"/>
    <property type="match status" value="1"/>
</dbReference>
<feature type="domain" description="Porin" evidence="12">
    <location>
        <begin position="7"/>
        <end position="318"/>
    </location>
</feature>
<evidence type="ECO:0000259" key="12">
    <source>
        <dbReference type="Pfam" id="PF13609"/>
    </source>
</evidence>
<evidence type="ECO:0000256" key="8">
    <source>
        <dbReference type="ARBA" id="ARBA00023114"/>
    </source>
</evidence>
<feature type="signal peptide" evidence="11">
    <location>
        <begin position="1"/>
        <end position="19"/>
    </location>
</feature>
<keyword evidence="8" id="KW-0626">Porin</keyword>
<dbReference type="RefSeq" id="WP_121087632.1">
    <property type="nucleotide sequence ID" value="NZ_RBZU01000006.1"/>
</dbReference>
<dbReference type="Gene3D" id="2.40.160.10">
    <property type="entry name" value="Porin"/>
    <property type="match status" value="1"/>
</dbReference>
<evidence type="ECO:0000256" key="1">
    <source>
        <dbReference type="ARBA" id="ARBA00004571"/>
    </source>
</evidence>